<evidence type="ECO:0000256" key="10">
    <source>
        <dbReference type="ARBA" id="ARBA00038367"/>
    </source>
</evidence>
<comment type="function">
    <text evidence="12">Cell wall formation. Adds enolpyruvyl to UDP-N-acetylglucosamine.</text>
</comment>
<keyword evidence="8 12" id="KW-0131">Cell cycle</keyword>
<dbReference type="AlphaFoldDB" id="A0A1U7NG04"/>
<feature type="binding site" evidence="12">
    <location>
        <position position="331"/>
    </location>
    <ligand>
        <name>UDP-N-acetyl-alpha-D-glucosamine</name>
        <dbReference type="ChEBI" id="CHEBI:57705"/>
    </ligand>
</feature>
<dbReference type="EC" id="2.5.1.7" evidence="12"/>
<evidence type="ECO:0000256" key="6">
    <source>
        <dbReference type="ARBA" id="ARBA00022960"/>
    </source>
</evidence>
<dbReference type="InterPro" id="IPR050068">
    <property type="entry name" value="MurA_subfamily"/>
</dbReference>
<dbReference type="NCBIfam" id="NF006873">
    <property type="entry name" value="PRK09369.1"/>
    <property type="match status" value="1"/>
</dbReference>
<feature type="active site" description="Proton donor" evidence="12">
    <location>
        <position position="118"/>
    </location>
</feature>
<feature type="modified residue" description="2-(S-cysteinyl)pyruvic acid O-phosphothioketal" evidence="12">
    <location>
        <position position="118"/>
    </location>
</feature>
<dbReference type="NCBIfam" id="TIGR01072">
    <property type="entry name" value="murA"/>
    <property type="match status" value="1"/>
</dbReference>
<dbReference type="HAMAP" id="MF_00111">
    <property type="entry name" value="MurA"/>
    <property type="match status" value="1"/>
</dbReference>
<sequence>MEEVIKIEGGHLLNGKVRVSGSKNATVALIPACVLGNKPVRIYGVPEISDVDALIILLEELGVQVIREADDTLYIDPLGMENRPMNSEAVQKLRASYYFMGALLGKYGRAEIKMPGGCFLGPRPIDLHLKGFEALGAKIDYRDGCYIIEADELKGTRIFLDISSVGATINIMLAAVYAKGRTIIDNAAREPEIIDIATLLNKMGAKIHGMGTSTLVIDGVEQLGGCFHEIIPDRIEAATYVLMAAAMAEDMTIENVIPQHLDAILSKLSEIGINLEIGSDFVHVFGNDPKGELRPTEIITKPYPGFATDAQQPFTPLLTRARGQSMIRENIYGERFKHMDELRKMGANTYVRVPDGFVYGPTPLKGAKVRATDLRCGAALVIAALMADGETEIHDIYHIDRGYDNLDKKLRSLGAVIWREEVEDDPDFKQN</sequence>
<comment type="similarity">
    <text evidence="10 12">Belongs to the EPSP synthase family. MurA subfamily.</text>
</comment>
<dbReference type="Pfam" id="PF00275">
    <property type="entry name" value="EPSP_synthase"/>
    <property type="match status" value="1"/>
</dbReference>
<feature type="binding site" evidence="12">
    <location>
        <begin position="123"/>
        <end position="127"/>
    </location>
    <ligand>
        <name>UDP-N-acetyl-alpha-D-glucosamine</name>
        <dbReference type="ChEBI" id="CHEBI:57705"/>
    </ligand>
</feature>
<keyword evidence="4 12" id="KW-0132">Cell division</keyword>
<dbReference type="GeneID" id="82202880"/>
<evidence type="ECO:0000256" key="2">
    <source>
        <dbReference type="ARBA" id="ARBA00004752"/>
    </source>
</evidence>
<evidence type="ECO:0000313" key="15">
    <source>
        <dbReference type="Proteomes" id="UP000186341"/>
    </source>
</evidence>
<gene>
    <name evidence="12" type="primary">murA</name>
    <name evidence="14" type="ORF">BO222_06670</name>
</gene>
<dbReference type="GO" id="GO:0071555">
    <property type="term" value="P:cell wall organization"/>
    <property type="evidence" value="ECO:0007669"/>
    <property type="project" value="UniProtKB-KW"/>
</dbReference>
<dbReference type="NCBIfam" id="NF009470">
    <property type="entry name" value="PRK12830.1"/>
    <property type="match status" value="1"/>
</dbReference>
<dbReference type="Proteomes" id="UP000186341">
    <property type="component" value="Unassembled WGS sequence"/>
</dbReference>
<keyword evidence="5 12" id="KW-0808">Transferase</keyword>
<evidence type="ECO:0000259" key="13">
    <source>
        <dbReference type="Pfam" id="PF00275"/>
    </source>
</evidence>
<comment type="pathway">
    <text evidence="2 12">Cell wall biogenesis; peptidoglycan biosynthesis.</text>
</comment>
<dbReference type="PANTHER" id="PTHR43783:SF2">
    <property type="entry name" value="UDP-N-ACETYLGLUCOSAMINE 1-CARBOXYVINYLTRANSFERASE 2"/>
    <property type="match status" value="1"/>
</dbReference>
<dbReference type="GO" id="GO:0051301">
    <property type="term" value="P:cell division"/>
    <property type="evidence" value="ECO:0007669"/>
    <property type="project" value="UniProtKB-KW"/>
</dbReference>
<dbReference type="UniPathway" id="UPA00219"/>
<dbReference type="GO" id="GO:0005737">
    <property type="term" value="C:cytoplasm"/>
    <property type="evidence" value="ECO:0007669"/>
    <property type="project" value="UniProtKB-SubCell"/>
</dbReference>
<keyword evidence="7 12" id="KW-0573">Peptidoglycan synthesis</keyword>
<dbReference type="OrthoDB" id="9803760at2"/>
<dbReference type="GO" id="GO:0008360">
    <property type="term" value="P:regulation of cell shape"/>
    <property type="evidence" value="ECO:0007669"/>
    <property type="project" value="UniProtKB-KW"/>
</dbReference>
<keyword evidence="9 12" id="KW-0961">Cell wall biogenesis/degradation</keyword>
<evidence type="ECO:0000256" key="12">
    <source>
        <dbReference type="HAMAP-Rule" id="MF_00111"/>
    </source>
</evidence>
<comment type="catalytic activity">
    <reaction evidence="11 12">
        <text>phosphoenolpyruvate + UDP-N-acetyl-alpha-D-glucosamine = UDP-N-acetyl-3-O-(1-carboxyvinyl)-alpha-D-glucosamine + phosphate</text>
        <dbReference type="Rhea" id="RHEA:18681"/>
        <dbReference type="ChEBI" id="CHEBI:43474"/>
        <dbReference type="ChEBI" id="CHEBI:57705"/>
        <dbReference type="ChEBI" id="CHEBI:58702"/>
        <dbReference type="ChEBI" id="CHEBI:68483"/>
        <dbReference type="EC" id="2.5.1.7"/>
    </reaction>
</comment>
<dbReference type="PANTHER" id="PTHR43783">
    <property type="entry name" value="UDP-N-ACETYLGLUCOSAMINE 1-CARBOXYVINYLTRANSFERASE"/>
    <property type="match status" value="1"/>
</dbReference>
<evidence type="ECO:0000256" key="9">
    <source>
        <dbReference type="ARBA" id="ARBA00023316"/>
    </source>
</evidence>
<evidence type="ECO:0000313" key="14">
    <source>
        <dbReference type="EMBL" id="OLU39465.1"/>
    </source>
</evidence>
<dbReference type="EMBL" id="MPJW01000135">
    <property type="protein sequence ID" value="OLU39465.1"/>
    <property type="molecule type" value="Genomic_DNA"/>
</dbReference>
<evidence type="ECO:0000256" key="7">
    <source>
        <dbReference type="ARBA" id="ARBA00022984"/>
    </source>
</evidence>
<comment type="subcellular location">
    <subcellularLocation>
        <location evidence="1 12">Cytoplasm</location>
    </subcellularLocation>
</comment>
<evidence type="ECO:0000256" key="5">
    <source>
        <dbReference type="ARBA" id="ARBA00022679"/>
    </source>
</evidence>
<evidence type="ECO:0000256" key="11">
    <source>
        <dbReference type="ARBA" id="ARBA00047527"/>
    </source>
</evidence>
<name>A0A1U7NG04_9FIRM</name>
<dbReference type="InterPro" id="IPR013792">
    <property type="entry name" value="RNA3'P_cycl/enolpyr_Trfase_a/b"/>
</dbReference>
<dbReference type="InterPro" id="IPR005750">
    <property type="entry name" value="UDP_GlcNAc_COvinyl_MurA"/>
</dbReference>
<comment type="caution">
    <text evidence="14">The sequence shown here is derived from an EMBL/GenBank/DDBJ whole genome shotgun (WGS) entry which is preliminary data.</text>
</comment>
<keyword evidence="15" id="KW-1185">Reference proteome</keyword>
<feature type="domain" description="Enolpyruvate transferase" evidence="13">
    <location>
        <begin position="8"/>
        <end position="410"/>
    </location>
</feature>
<protein>
    <recommendedName>
        <fullName evidence="12">UDP-N-acetylglucosamine 1-carboxyvinyltransferase</fullName>
        <ecNumber evidence="12">2.5.1.7</ecNumber>
    </recommendedName>
    <alternativeName>
        <fullName evidence="12">Enoylpyruvate transferase</fullName>
    </alternativeName>
    <alternativeName>
        <fullName evidence="12">UDP-N-acetylglucosamine enolpyruvyl transferase</fullName>
        <shortName evidence="12">EPT</shortName>
    </alternativeName>
</protein>
<accession>A0A1U7NG04</accession>
<organism evidence="14 15">
    <name type="scientific">Ileibacterium valens</name>
    <dbReference type="NCBI Taxonomy" id="1862668"/>
    <lineage>
        <taxon>Bacteria</taxon>
        <taxon>Bacillati</taxon>
        <taxon>Bacillota</taxon>
        <taxon>Erysipelotrichia</taxon>
        <taxon>Erysipelotrichales</taxon>
        <taxon>Erysipelotrichaceae</taxon>
        <taxon>Ileibacterium</taxon>
    </lineage>
</organism>
<evidence type="ECO:0000256" key="4">
    <source>
        <dbReference type="ARBA" id="ARBA00022618"/>
    </source>
</evidence>
<feature type="binding site" evidence="12">
    <location>
        <position position="309"/>
    </location>
    <ligand>
        <name>UDP-N-acetyl-alpha-D-glucosamine</name>
        <dbReference type="ChEBI" id="CHEBI:57705"/>
    </ligand>
</feature>
<keyword evidence="12" id="KW-0670">Pyruvate</keyword>
<feature type="binding site" evidence="12">
    <location>
        <begin position="23"/>
        <end position="24"/>
    </location>
    <ligand>
        <name>phosphoenolpyruvate</name>
        <dbReference type="ChEBI" id="CHEBI:58702"/>
    </ligand>
</feature>
<keyword evidence="3 12" id="KW-0963">Cytoplasm</keyword>
<evidence type="ECO:0000256" key="3">
    <source>
        <dbReference type="ARBA" id="ARBA00022490"/>
    </source>
</evidence>
<dbReference type="RefSeq" id="WP_075819577.1">
    <property type="nucleotide sequence ID" value="NZ_CAJUTZ010000023.1"/>
</dbReference>
<comment type="caution">
    <text evidence="12">Lacks conserved residue(s) required for the propagation of feature annotation.</text>
</comment>
<dbReference type="InterPro" id="IPR001986">
    <property type="entry name" value="Enolpyruvate_Tfrase_dom"/>
</dbReference>
<dbReference type="GO" id="GO:0019277">
    <property type="term" value="P:UDP-N-acetylgalactosamine biosynthetic process"/>
    <property type="evidence" value="ECO:0007669"/>
    <property type="project" value="InterPro"/>
</dbReference>
<dbReference type="Gene3D" id="3.65.10.10">
    <property type="entry name" value="Enolpyruvate transferase domain"/>
    <property type="match status" value="2"/>
</dbReference>
<dbReference type="CDD" id="cd01555">
    <property type="entry name" value="UdpNAET"/>
    <property type="match status" value="1"/>
</dbReference>
<evidence type="ECO:0000256" key="1">
    <source>
        <dbReference type="ARBA" id="ARBA00004496"/>
    </source>
</evidence>
<reference evidence="14 15" key="1">
    <citation type="submission" date="2016-11" db="EMBL/GenBank/DDBJ databases">
        <title>Description of two novel members of the family Erysipelotrichaceae: Ileibacterium lipovorans gen. nov., sp. nov. and Dubosiella newyorkensis, gen. nov., sp. nov.</title>
        <authorList>
            <person name="Cox L.M."/>
            <person name="Sohn J."/>
            <person name="Tyrrell K.L."/>
            <person name="Citron D.M."/>
            <person name="Lawson P.A."/>
            <person name="Patel N.B."/>
            <person name="Iizumi T."/>
            <person name="Perez-Perez G.I."/>
            <person name="Goldstein E.J."/>
            <person name="Blaser M.J."/>
        </authorList>
    </citation>
    <scope>NUCLEOTIDE SEQUENCE [LARGE SCALE GENOMIC DNA]</scope>
    <source>
        <strain evidence="14 15">NYU-BL-A3</strain>
    </source>
</reference>
<dbReference type="InterPro" id="IPR036968">
    <property type="entry name" value="Enolpyruvate_Tfrase_sf"/>
</dbReference>
<evidence type="ECO:0000256" key="8">
    <source>
        <dbReference type="ARBA" id="ARBA00023306"/>
    </source>
</evidence>
<keyword evidence="6 12" id="KW-0133">Cell shape</keyword>
<feature type="binding site" evidence="12">
    <location>
        <position position="94"/>
    </location>
    <ligand>
        <name>UDP-N-acetyl-alpha-D-glucosamine</name>
        <dbReference type="ChEBI" id="CHEBI:57705"/>
    </ligand>
</feature>
<dbReference type="SUPFAM" id="SSF55205">
    <property type="entry name" value="EPT/RTPC-like"/>
    <property type="match status" value="1"/>
</dbReference>
<dbReference type="GO" id="GO:0009252">
    <property type="term" value="P:peptidoglycan biosynthetic process"/>
    <property type="evidence" value="ECO:0007669"/>
    <property type="project" value="UniProtKB-UniRule"/>
</dbReference>
<dbReference type="GO" id="GO:0008760">
    <property type="term" value="F:UDP-N-acetylglucosamine 1-carboxyvinyltransferase activity"/>
    <property type="evidence" value="ECO:0007669"/>
    <property type="project" value="UniProtKB-UniRule"/>
</dbReference>
<proteinExistence type="inferred from homology"/>